<dbReference type="EMBL" id="CP012661">
    <property type="protein sequence ID" value="AMY69260.1"/>
    <property type="molecule type" value="Genomic_DNA"/>
</dbReference>
<dbReference type="OrthoDB" id="145485at2"/>
<feature type="transmembrane region" description="Helical" evidence="7">
    <location>
        <begin position="274"/>
        <end position="298"/>
    </location>
</feature>
<dbReference type="KEGG" id="daa:AKL17_2011"/>
<feature type="transmembrane region" description="Helical" evidence="7">
    <location>
        <begin position="202"/>
        <end position="225"/>
    </location>
</feature>
<gene>
    <name evidence="9" type="ORF">AKL17_2011</name>
</gene>
<sequence>MQGRGQAARIGAAAYGALAPWRGALRHLLPLGLMALFVLALREKAAALDLAAVGAALAAVSPLQWLAATLATAVSFAALAQYDVLIHRQLGSALPEAQTRRAGAAAIALSQTLGFGIVTGALVRWRMLPDTSLGQATRITALVALAFLAGWAVVTAAVVALLPVAVPGARALALLVLAAAGALAALAIWRPRGRLRLPPLALAGRILALTALDTAAAALALWLLLPGGVETGAVLLPAFLLALGAGMVSGTPGGVGAFELALLALLPDQPAEPLLAAVLAWRAVYYALPAALGLLAMARPARAGIAPPRPKLRRGGPVPEAARAEIGLLAQGEHGLLLAQGGAPGWLLAETGQTVTALLDPLAPGMLGRLQAQAAQRGRIPCLYKIGARTALQARAAGWTVLPVACEAVIDPLRFDLAGAAHAGLRRKLRHAARAGVTVSAVPPGGALPVAQMAALSAAWVAARGSERGFSMGRYAPGYVAGQPCLLAWQAGRLVAFASFHAGAREWALDLMRSGAGLPDGTMQALVVEAIAQAATAGVPRLSLAAVPPDPARLRGAAARLWRLGNRKPCGLARFKAGFAPRWQTLYIAAPGPLRLALAAADIAGAIRRPPPLPRSPEYGFASARPAWQGSASPSPERLPR</sequence>
<dbReference type="InterPro" id="IPR016181">
    <property type="entry name" value="Acyl_CoA_acyltransferase"/>
</dbReference>
<feature type="transmembrane region" description="Helical" evidence="7">
    <location>
        <begin position="237"/>
        <end position="262"/>
    </location>
</feature>
<feature type="region of interest" description="Disordered" evidence="6">
    <location>
        <begin position="611"/>
        <end position="641"/>
    </location>
</feature>
<dbReference type="RefSeq" id="WP_066812871.1">
    <property type="nucleotide sequence ID" value="NZ_CP012661.1"/>
</dbReference>
<keyword evidence="2" id="KW-1003">Cell membrane</keyword>
<evidence type="ECO:0000313" key="10">
    <source>
        <dbReference type="Proteomes" id="UP000076128"/>
    </source>
</evidence>
<comment type="subcellular location">
    <subcellularLocation>
        <location evidence="1">Cell membrane</location>
        <topology evidence="1">Multi-pass membrane protein</topology>
    </subcellularLocation>
</comment>
<feature type="transmembrane region" description="Helical" evidence="7">
    <location>
        <begin position="171"/>
        <end position="190"/>
    </location>
</feature>
<evidence type="ECO:0000259" key="8">
    <source>
        <dbReference type="Pfam" id="PF09924"/>
    </source>
</evidence>
<protein>
    <recommendedName>
        <fullName evidence="8">Phosphatidylglycerol lysyltransferase C-terminal domain-containing protein</fullName>
    </recommendedName>
</protein>
<dbReference type="Pfam" id="PF09924">
    <property type="entry name" value="LPG_synthase_C"/>
    <property type="match status" value="1"/>
</dbReference>
<dbReference type="PANTHER" id="PTHR34697">
    <property type="entry name" value="PHOSPHATIDYLGLYCEROL LYSYLTRANSFERASE"/>
    <property type="match status" value="1"/>
</dbReference>
<dbReference type="GO" id="GO:0016755">
    <property type="term" value="F:aminoacyltransferase activity"/>
    <property type="evidence" value="ECO:0007669"/>
    <property type="project" value="TreeGrafter"/>
</dbReference>
<feature type="domain" description="Phosphatidylglycerol lysyltransferase C-terminal" evidence="8">
    <location>
        <begin position="335"/>
        <end position="589"/>
    </location>
</feature>
<keyword evidence="3 7" id="KW-0812">Transmembrane</keyword>
<proteinExistence type="predicted"/>
<dbReference type="STRING" id="1335048.AKL17_2011"/>
<dbReference type="InterPro" id="IPR051211">
    <property type="entry name" value="PG_lysyltransferase"/>
</dbReference>
<name>A0A159Z4P9_9RHOB</name>
<evidence type="ECO:0000256" key="1">
    <source>
        <dbReference type="ARBA" id="ARBA00004651"/>
    </source>
</evidence>
<evidence type="ECO:0000256" key="5">
    <source>
        <dbReference type="ARBA" id="ARBA00023136"/>
    </source>
</evidence>
<dbReference type="Proteomes" id="UP000076128">
    <property type="component" value="Chromosome"/>
</dbReference>
<dbReference type="SUPFAM" id="SSF55729">
    <property type="entry name" value="Acyl-CoA N-acyltransferases (Nat)"/>
    <property type="match status" value="1"/>
</dbReference>
<evidence type="ECO:0000313" key="9">
    <source>
        <dbReference type="EMBL" id="AMY69260.1"/>
    </source>
</evidence>
<feature type="transmembrane region" description="Helical" evidence="7">
    <location>
        <begin position="53"/>
        <end position="82"/>
    </location>
</feature>
<feature type="transmembrane region" description="Helical" evidence="7">
    <location>
        <begin position="102"/>
        <end position="127"/>
    </location>
</feature>
<dbReference type="GO" id="GO:0055091">
    <property type="term" value="P:phospholipid homeostasis"/>
    <property type="evidence" value="ECO:0007669"/>
    <property type="project" value="TreeGrafter"/>
</dbReference>
<keyword evidence="10" id="KW-1185">Reference proteome</keyword>
<keyword evidence="5 7" id="KW-0472">Membrane</keyword>
<evidence type="ECO:0000256" key="6">
    <source>
        <dbReference type="SAM" id="MobiDB-lite"/>
    </source>
</evidence>
<dbReference type="GO" id="GO:0005886">
    <property type="term" value="C:plasma membrane"/>
    <property type="evidence" value="ECO:0007669"/>
    <property type="project" value="UniProtKB-SubCell"/>
</dbReference>
<dbReference type="PATRIC" id="fig|1335048.3.peg.2100"/>
<evidence type="ECO:0000256" key="4">
    <source>
        <dbReference type="ARBA" id="ARBA00022989"/>
    </source>
</evidence>
<accession>A0A159Z4P9</accession>
<evidence type="ECO:0000256" key="7">
    <source>
        <dbReference type="SAM" id="Phobius"/>
    </source>
</evidence>
<organism evidence="9 10">
    <name type="scientific">Frigidibacter mobilis</name>
    <dbReference type="NCBI Taxonomy" id="1335048"/>
    <lineage>
        <taxon>Bacteria</taxon>
        <taxon>Pseudomonadati</taxon>
        <taxon>Pseudomonadota</taxon>
        <taxon>Alphaproteobacteria</taxon>
        <taxon>Rhodobacterales</taxon>
        <taxon>Paracoccaceae</taxon>
        <taxon>Frigidibacter</taxon>
    </lineage>
</organism>
<keyword evidence="4 7" id="KW-1133">Transmembrane helix</keyword>
<feature type="transmembrane region" description="Helical" evidence="7">
    <location>
        <begin position="24"/>
        <end position="41"/>
    </location>
</feature>
<evidence type="ECO:0000256" key="2">
    <source>
        <dbReference type="ARBA" id="ARBA00022475"/>
    </source>
</evidence>
<dbReference type="PANTHER" id="PTHR34697:SF2">
    <property type="entry name" value="PHOSPHATIDYLGLYCEROL LYSYLTRANSFERASE"/>
    <property type="match status" value="1"/>
</dbReference>
<feature type="transmembrane region" description="Helical" evidence="7">
    <location>
        <begin position="139"/>
        <end position="165"/>
    </location>
</feature>
<reference evidence="9 10" key="1">
    <citation type="submission" date="2015-09" db="EMBL/GenBank/DDBJ databases">
        <title>Complete genome sequence of Defluviimonas alba cai42t isolated from an oilfield in Xinjiang.</title>
        <authorList>
            <person name="Geng S."/>
            <person name="Pan X."/>
            <person name="Wu X."/>
        </authorList>
    </citation>
    <scope>NUCLEOTIDE SEQUENCE [LARGE SCALE GENOMIC DNA]</scope>
    <source>
        <strain evidence="10">cai42</strain>
    </source>
</reference>
<dbReference type="AlphaFoldDB" id="A0A159Z4P9"/>
<evidence type="ECO:0000256" key="3">
    <source>
        <dbReference type="ARBA" id="ARBA00022692"/>
    </source>
</evidence>
<dbReference type="InterPro" id="IPR024320">
    <property type="entry name" value="LPG_synthase_C"/>
</dbReference>